<gene>
    <name evidence="2" type="ORF">AVEN_113376_1</name>
</gene>
<dbReference type="InterPro" id="IPR002156">
    <property type="entry name" value="RNaseH_domain"/>
</dbReference>
<dbReference type="EMBL" id="BGPR01002490">
    <property type="protein sequence ID" value="GBM74341.1"/>
    <property type="molecule type" value="Genomic_DNA"/>
</dbReference>
<dbReference type="OrthoDB" id="6514389at2759"/>
<sequence length="150" mass="16555">MIALRKAVRWLSQEPLAKCTILKDSQSFLKALAALQPFSTIARETLNTWSSLTTEVVISWVKGHSRVLVNEVADQLAREGTHGSTLNLKIVLPKSSLKNTSKSVPLKSGRIDGTFRKRDGEPTFAYLKSTLIELHSTQKSTNSSQRMGSS</sequence>
<evidence type="ECO:0000259" key="1">
    <source>
        <dbReference type="PROSITE" id="PS50879"/>
    </source>
</evidence>
<dbReference type="AlphaFoldDB" id="A0A4Y2I9D9"/>
<protein>
    <recommendedName>
        <fullName evidence="1">RNase H type-1 domain-containing protein</fullName>
    </recommendedName>
</protein>
<dbReference type="InterPro" id="IPR012337">
    <property type="entry name" value="RNaseH-like_sf"/>
</dbReference>
<dbReference type="GO" id="GO:0004523">
    <property type="term" value="F:RNA-DNA hybrid ribonuclease activity"/>
    <property type="evidence" value="ECO:0007669"/>
    <property type="project" value="InterPro"/>
</dbReference>
<proteinExistence type="predicted"/>
<dbReference type="Gene3D" id="3.30.420.10">
    <property type="entry name" value="Ribonuclease H-like superfamily/Ribonuclease H"/>
    <property type="match status" value="1"/>
</dbReference>
<dbReference type="InterPro" id="IPR036397">
    <property type="entry name" value="RNaseH_sf"/>
</dbReference>
<dbReference type="GO" id="GO:0003676">
    <property type="term" value="F:nucleic acid binding"/>
    <property type="evidence" value="ECO:0007669"/>
    <property type="project" value="InterPro"/>
</dbReference>
<accession>A0A4Y2I9D9</accession>
<organism evidence="2 3">
    <name type="scientific">Araneus ventricosus</name>
    <name type="common">Orbweaver spider</name>
    <name type="synonym">Epeira ventricosa</name>
    <dbReference type="NCBI Taxonomy" id="182803"/>
    <lineage>
        <taxon>Eukaryota</taxon>
        <taxon>Metazoa</taxon>
        <taxon>Ecdysozoa</taxon>
        <taxon>Arthropoda</taxon>
        <taxon>Chelicerata</taxon>
        <taxon>Arachnida</taxon>
        <taxon>Araneae</taxon>
        <taxon>Araneomorphae</taxon>
        <taxon>Entelegynae</taxon>
        <taxon>Araneoidea</taxon>
        <taxon>Araneidae</taxon>
        <taxon>Araneus</taxon>
    </lineage>
</organism>
<evidence type="ECO:0000313" key="2">
    <source>
        <dbReference type="EMBL" id="GBM74341.1"/>
    </source>
</evidence>
<comment type="caution">
    <text evidence="2">The sequence shown here is derived from an EMBL/GenBank/DDBJ whole genome shotgun (WGS) entry which is preliminary data.</text>
</comment>
<dbReference type="Proteomes" id="UP000499080">
    <property type="component" value="Unassembled WGS sequence"/>
</dbReference>
<feature type="domain" description="RNase H type-1" evidence="1">
    <location>
        <begin position="1"/>
        <end position="82"/>
    </location>
</feature>
<reference evidence="2 3" key="1">
    <citation type="journal article" date="2019" name="Sci. Rep.">
        <title>Orb-weaving spider Araneus ventricosus genome elucidates the spidroin gene catalogue.</title>
        <authorList>
            <person name="Kono N."/>
            <person name="Nakamura H."/>
            <person name="Ohtoshi R."/>
            <person name="Moran D.A.P."/>
            <person name="Shinohara A."/>
            <person name="Yoshida Y."/>
            <person name="Fujiwara M."/>
            <person name="Mori M."/>
            <person name="Tomita M."/>
            <person name="Arakawa K."/>
        </authorList>
    </citation>
    <scope>NUCLEOTIDE SEQUENCE [LARGE SCALE GENOMIC DNA]</scope>
</reference>
<dbReference type="SUPFAM" id="SSF53098">
    <property type="entry name" value="Ribonuclease H-like"/>
    <property type="match status" value="1"/>
</dbReference>
<name>A0A4Y2I9D9_ARAVE</name>
<keyword evidence="3" id="KW-1185">Reference proteome</keyword>
<dbReference type="PROSITE" id="PS50879">
    <property type="entry name" value="RNASE_H_1"/>
    <property type="match status" value="1"/>
</dbReference>
<evidence type="ECO:0000313" key="3">
    <source>
        <dbReference type="Proteomes" id="UP000499080"/>
    </source>
</evidence>